<comment type="caution">
    <text evidence="2">The sequence shown here is derived from an EMBL/GenBank/DDBJ whole genome shotgun (WGS) entry which is preliminary data.</text>
</comment>
<accession>A0A090WJ91</accession>
<protein>
    <submittedName>
        <fullName evidence="2">Uncharacterized protein</fullName>
    </submittedName>
</protein>
<feature type="transmembrane region" description="Helical" evidence="1">
    <location>
        <begin position="12"/>
        <end position="32"/>
    </location>
</feature>
<reference evidence="2 3" key="1">
    <citation type="journal article" date="2014" name="Genome Announc.">
        <title>Draft Genome Sequences of Marine Flavobacterium Nonlabens Strains NR17, NR24, NR27, NR32, NR33, and Ara13.</title>
        <authorList>
            <person name="Nakanishi M."/>
            <person name="Meirelles P."/>
            <person name="Suzuki R."/>
            <person name="Takatani N."/>
            <person name="Mino S."/>
            <person name="Suda W."/>
            <person name="Oshima K."/>
            <person name="Hattori M."/>
            <person name="Ohkuma M."/>
            <person name="Hosokawa M."/>
            <person name="Miyashita K."/>
            <person name="Thompson F.L."/>
            <person name="Niwa A."/>
            <person name="Sawabe T."/>
            <person name="Sawabe T."/>
        </authorList>
    </citation>
    <scope>NUCLEOTIDE SEQUENCE [LARGE SCALE GENOMIC DNA]</scope>
    <source>
        <strain evidence="3">JCM19275</strain>
    </source>
</reference>
<proteinExistence type="predicted"/>
<evidence type="ECO:0000313" key="3">
    <source>
        <dbReference type="Proteomes" id="UP000029647"/>
    </source>
</evidence>
<dbReference type="AlphaFoldDB" id="A0A090WJ91"/>
<evidence type="ECO:0000313" key="2">
    <source>
        <dbReference type="EMBL" id="GAL77130.1"/>
    </source>
</evidence>
<keyword evidence="1" id="KW-0812">Transmembrane</keyword>
<organism evidence="2 3">
    <name type="scientific">Nonlabens ulvanivorans</name>
    <name type="common">Persicivirga ulvanivorans</name>
    <dbReference type="NCBI Taxonomy" id="906888"/>
    <lineage>
        <taxon>Bacteria</taxon>
        <taxon>Pseudomonadati</taxon>
        <taxon>Bacteroidota</taxon>
        <taxon>Flavobacteriia</taxon>
        <taxon>Flavobacteriales</taxon>
        <taxon>Flavobacteriaceae</taxon>
        <taxon>Nonlabens</taxon>
    </lineage>
</organism>
<sequence>MDKIIDFLRTNSGILILSVGLLTLIITLIKLFPKRPRLKITGYSRWAGVNATEIRGNDDPTDRMVGDETNASREMLTTITLSLRNTSKKRAFNVRIKKLHSGMRVRKNLPEDYSIEPDDETTLELEYAKRIYGKYKNIKKPEFFKEIDITEDFGKKEPVVEILYENSKGKEYTVSHIIKKSG</sequence>
<name>A0A090WJ91_NONUL</name>
<keyword evidence="1" id="KW-0472">Membrane</keyword>
<evidence type="ECO:0000256" key="1">
    <source>
        <dbReference type="SAM" id="Phobius"/>
    </source>
</evidence>
<dbReference type="EMBL" id="BBNT01000043">
    <property type="protein sequence ID" value="GAL77130.1"/>
    <property type="molecule type" value="Genomic_DNA"/>
</dbReference>
<dbReference type="Proteomes" id="UP000029647">
    <property type="component" value="Unassembled WGS sequence"/>
</dbReference>
<keyword evidence="1" id="KW-1133">Transmembrane helix</keyword>
<gene>
    <name evidence="2" type="ORF">JCM19275_1807</name>
</gene>